<dbReference type="SMART" id="SM01230">
    <property type="entry name" value="Gln-synt_C"/>
    <property type="match status" value="1"/>
</dbReference>
<evidence type="ECO:0000259" key="5">
    <source>
        <dbReference type="PROSITE" id="PS51987"/>
    </source>
</evidence>
<proteinExistence type="inferred from homology"/>
<comment type="similarity">
    <text evidence="1 3 4">Belongs to the glutamine synthetase family.</text>
</comment>
<comment type="caution">
    <text evidence="6">The sequence shown here is derived from an EMBL/GenBank/DDBJ whole genome shotgun (WGS) entry which is preliminary data.</text>
</comment>
<dbReference type="PROSITE" id="PS51987">
    <property type="entry name" value="GS_CATALYTIC"/>
    <property type="match status" value="1"/>
</dbReference>
<evidence type="ECO:0000313" key="6">
    <source>
        <dbReference type="EMBL" id="MCV7073732.1"/>
    </source>
</evidence>
<protein>
    <submittedName>
        <fullName evidence="6">Glutamine synthetase</fullName>
    </submittedName>
</protein>
<evidence type="ECO:0000256" key="4">
    <source>
        <dbReference type="RuleBase" id="RU000384"/>
    </source>
</evidence>
<dbReference type="Pfam" id="PF00120">
    <property type="entry name" value="Gln-synt_C"/>
    <property type="match status" value="1"/>
</dbReference>
<dbReference type="InterPro" id="IPR014746">
    <property type="entry name" value="Gln_synth/guanido_kin_cat_dom"/>
</dbReference>
<evidence type="ECO:0000256" key="1">
    <source>
        <dbReference type="ARBA" id="ARBA00009897"/>
    </source>
</evidence>
<accession>A0A9X2YGY4</accession>
<dbReference type="SUPFAM" id="SSF54368">
    <property type="entry name" value="Glutamine synthetase, N-terminal domain"/>
    <property type="match status" value="1"/>
</dbReference>
<name>A0A9X2YGY4_9MYCO</name>
<sequence>MRAGRRRRLCRIPAGAPEPGRRGQPAVSGALGARTAAEVLAHLHAHDIGTVVIGGSDTHGVMRGKRMPIEQLPRILNHGMPVCDVFWVMHVDESDLVARPDGHRGYFPTETEGYPDILGVPDLGTLRVVPWHHRTALLLCDWALHDGHGPVPISPRAVLRRVVERATDLGYQPLSALELEFYLLREKAGTAHRKRAEELVPLQEVPSTYGVVMGSLQEEIGELIRGHMLGYGLPVEACNPETGPGQFEITLRYGESLRAADDAFLFKSAIKEVAAQQDLLATFMAKPSSDWAGNSCHIHMSLRDTDGAALFFDREAPDQLSNTLRHFTGGILASMREFTALMAPTPNSYRRYVPYSWAGTTTTWGVENRSVGVRIIRDGESGTRLEHRQPGGDANPYLATAAALAGGLHGLAQEIDPGEMTVGDVYGAPPGRHTGLPTTLGEALDLLEDSAVAREWFGDDFVEHFVAMKRAELQAQSLAVTDWEVARYLESI</sequence>
<dbReference type="InterPro" id="IPR036651">
    <property type="entry name" value="Gln_synt_N_sf"/>
</dbReference>
<evidence type="ECO:0000256" key="2">
    <source>
        <dbReference type="ARBA" id="ARBA00022598"/>
    </source>
</evidence>
<dbReference type="GO" id="GO:0006542">
    <property type="term" value="P:glutamine biosynthetic process"/>
    <property type="evidence" value="ECO:0007669"/>
    <property type="project" value="InterPro"/>
</dbReference>
<organism evidence="6 7">
    <name type="scientific">Mycolicibacterium rufum</name>
    <dbReference type="NCBI Taxonomy" id="318424"/>
    <lineage>
        <taxon>Bacteria</taxon>
        <taxon>Bacillati</taxon>
        <taxon>Actinomycetota</taxon>
        <taxon>Actinomycetes</taxon>
        <taxon>Mycobacteriales</taxon>
        <taxon>Mycobacteriaceae</taxon>
        <taxon>Mycolicibacterium</taxon>
    </lineage>
</organism>
<dbReference type="PANTHER" id="PTHR43785">
    <property type="entry name" value="GAMMA-GLUTAMYLPUTRESCINE SYNTHETASE"/>
    <property type="match status" value="1"/>
</dbReference>
<dbReference type="EMBL" id="JACKRN010000922">
    <property type="protein sequence ID" value="MCV7073732.1"/>
    <property type="molecule type" value="Genomic_DNA"/>
</dbReference>
<dbReference type="PANTHER" id="PTHR43785:SF12">
    <property type="entry name" value="TYPE-1 GLUTAMINE SYNTHETASE 2"/>
    <property type="match status" value="1"/>
</dbReference>
<gene>
    <name evidence="6" type="ORF">H7H73_28970</name>
</gene>
<dbReference type="Gene3D" id="3.10.20.70">
    <property type="entry name" value="Glutamine synthetase, N-terminal domain"/>
    <property type="match status" value="1"/>
</dbReference>
<dbReference type="Gene3D" id="3.30.590.10">
    <property type="entry name" value="Glutamine synthetase/guanido kinase, catalytic domain"/>
    <property type="match status" value="1"/>
</dbReference>
<reference evidence="6" key="1">
    <citation type="submission" date="2020-07" db="EMBL/GenBank/DDBJ databases">
        <authorList>
            <person name="Pettersson B.M.F."/>
            <person name="Behra P.R.K."/>
            <person name="Ramesh M."/>
            <person name="Das S."/>
            <person name="Dasgupta S."/>
            <person name="Kirsebom L.A."/>
        </authorList>
    </citation>
    <scope>NUCLEOTIDE SEQUENCE</scope>
    <source>
        <strain evidence="6">DSM 45406</strain>
    </source>
</reference>
<evidence type="ECO:0000313" key="7">
    <source>
        <dbReference type="Proteomes" id="UP001140272"/>
    </source>
</evidence>
<evidence type="ECO:0000256" key="3">
    <source>
        <dbReference type="PROSITE-ProRule" id="PRU01331"/>
    </source>
</evidence>
<reference evidence="6" key="2">
    <citation type="journal article" date="2022" name="BMC Genomics">
        <title>Comparative genome analysis of mycobacteria focusing on tRNA and non-coding RNA.</title>
        <authorList>
            <person name="Behra P.R.K."/>
            <person name="Pettersson B.M.F."/>
            <person name="Ramesh M."/>
            <person name="Das S."/>
            <person name="Dasgupta S."/>
            <person name="Kirsebom L.A."/>
        </authorList>
    </citation>
    <scope>NUCLEOTIDE SEQUENCE</scope>
    <source>
        <strain evidence="6">DSM 45406</strain>
    </source>
</reference>
<keyword evidence="2" id="KW-0436">Ligase</keyword>
<dbReference type="Proteomes" id="UP001140272">
    <property type="component" value="Unassembled WGS sequence"/>
</dbReference>
<dbReference type="AlphaFoldDB" id="A0A9X2YGY4"/>
<dbReference type="SUPFAM" id="SSF55931">
    <property type="entry name" value="Glutamine synthetase/guanido kinase"/>
    <property type="match status" value="1"/>
</dbReference>
<feature type="domain" description="GS catalytic" evidence="5">
    <location>
        <begin position="155"/>
        <end position="492"/>
    </location>
</feature>
<dbReference type="InterPro" id="IPR008146">
    <property type="entry name" value="Gln_synth_cat_dom"/>
</dbReference>
<dbReference type="GO" id="GO:0004356">
    <property type="term" value="F:glutamine synthetase activity"/>
    <property type="evidence" value="ECO:0007669"/>
    <property type="project" value="InterPro"/>
</dbReference>